<dbReference type="InterPro" id="IPR003593">
    <property type="entry name" value="AAA+_ATPase"/>
</dbReference>
<keyword evidence="2" id="KW-0813">Transport</keyword>
<dbReference type="PROSITE" id="PS00211">
    <property type="entry name" value="ABC_TRANSPORTER_1"/>
    <property type="match status" value="1"/>
</dbReference>
<dbReference type="PROSITE" id="PS50929">
    <property type="entry name" value="ABC_TM1F"/>
    <property type="match status" value="1"/>
</dbReference>
<keyword evidence="5 14" id="KW-0067">ATP-binding</keyword>
<dbReference type="eggNOG" id="COG1132">
    <property type="taxonomic scope" value="Bacteria"/>
</dbReference>
<dbReference type="GO" id="GO:0005524">
    <property type="term" value="F:ATP binding"/>
    <property type="evidence" value="ECO:0007669"/>
    <property type="project" value="UniProtKB-KW"/>
</dbReference>
<keyword evidence="3 11" id="KW-0812">Transmembrane</keyword>
<dbReference type="Pfam" id="PF00664">
    <property type="entry name" value="ABC_membrane"/>
    <property type="match status" value="1"/>
</dbReference>
<dbReference type="GO" id="GO:0015421">
    <property type="term" value="F:ABC-type oligopeptide transporter activity"/>
    <property type="evidence" value="ECO:0007669"/>
    <property type="project" value="TreeGrafter"/>
</dbReference>
<dbReference type="CDD" id="cd03254">
    <property type="entry name" value="ABCC_Glucan_exporter_like"/>
    <property type="match status" value="1"/>
</dbReference>
<evidence type="ECO:0000313" key="15">
    <source>
        <dbReference type="Proteomes" id="UP000004946"/>
    </source>
</evidence>
<dbReference type="InterPro" id="IPR039421">
    <property type="entry name" value="Type_1_exporter"/>
</dbReference>
<gene>
    <name evidence="14" type="ORF">HMPREF0620_0789</name>
</gene>
<accession>E6JYA7</accession>
<evidence type="ECO:0000259" key="13">
    <source>
        <dbReference type="PROSITE" id="PS50929"/>
    </source>
</evidence>
<dbReference type="Gene3D" id="1.20.1560.10">
    <property type="entry name" value="ABC transporter type 1, transmembrane domain"/>
    <property type="match status" value="1"/>
</dbReference>
<dbReference type="PANTHER" id="PTHR43394">
    <property type="entry name" value="ATP-DEPENDENT PERMEASE MDL1, MITOCHONDRIAL"/>
    <property type="match status" value="1"/>
</dbReference>
<dbReference type="GO" id="GO:0005886">
    <property type="term" value="C:plasma membrane"/>
    <property type="evidence" value="ECO:0007669"/>
    <property type="project" value="UniProtKB-SubCell"/>
</dbReference>
<dbReference type="PANTHER" id="PTHR43394:SF1">
    <property type="entry name" value="ATP-BINDING CASSETTE SUB-FAMILY B MEMBER 10, MITOCHONDRIAL"/>
    <property type="match status" value="1"/>
</dbReference>
<evidence type="ECO:0000256" key="6">
    <source>
        <dbReference type="ARBA" id="ARBA00022989"/>
    </source>
</evidence>
<evidence type="ECO:0000313" key="14">
    <source>
        <dbReference type="EMBL" id="EFT83784.1"/>
    </source>
</evidence>
<keyword evidence="15" id="KW-1185">Reference proteome</keyword>
<dbReference type="EMBL" id="AEON01000001">
    <property type="protein sequence ID" value="EFT83784.1"/>
    <property type="molecule type" value="Genomic_DNA"/>
</dbReference>
<reference evidence="14 15" key="1">
    <citation type="submission" date="2010-12" db="EMBL/GenBank/DDBJ databases">
        <authorList>
            <person name="Muzny D."/>
            <person name="Qin X."/>
            <person name="Buhay C."/>
            <person name="Dugan-Rocha S."/>
            <person name="Ding Y."/>
            <person name="Chen G."/>
            <person name="Hawes A."/>
            <person name="Holder M."/>
            <person name="Jhangiani S."/>
            <person name="Johnson A."/>
            <person name="Khan Z."/>
            <person name="Li Z."/>
            <person name="Liu W."/>
            <person name="Liu X."/>
            <person name="Perez L."/>
            <person name="Shen H."/>
            <person name="Wang Q."/>
            <person name="Watt J."/>
            <person name="Xi L."/>
            <person name="Xin Y."/>
            <person name="Zhou J."/>
            <person name="Deng J."/>
            <person name="Jiang H."/>
            <person name="Liu Y."/>
            <person name="Qu J."/>
            <person name="Song X.-Z."/>
            <person name="Zhang L."/>
            <person name="Villasana D."/>
            <person name="Johnson A."/>
            <person name="Liu J."/>
            <person name="Liyanage D."/>
            <person name="Lorensuhewa L."/>
            <person name="Robinson T."/>
            <person name="Song A."/>
            <person name="Song B.-B."/>
            <person name="Dinh H."/>
            <person name="Thornton R."/>
            <person name="Coyle M."/>
            <person name="Francisco L."/>
            <person name="Jackson L."/>
            <person name="Javaid M."/>
            <person name="Korchina V."/>
            <person name="Kovar C."/>
            <person name="Mata R."/>
            <person name="Mathew T."/>
            <person name="Ngo R."/>
            <person name="Nguyen L."/>
            <person name="Nguyen N."/>
            <person name="Okwuonu G."/>
            <person name="Ongeri F."/>
            <person name="Pham C."/>
            <person name="Simmons D."/>
            <person name="Wilczek-Boney K."/>
            <person name="Hale W."/>
            <person name="Jakkamsetti A."/>
            <person name="Pham P."/>
            <person name="Ruth R."/>
            <person name="San Lucas F."/>
            <person name="Warren J."/>
            <person name="Zhang J."/>
            <person name="Zhao Z."/>
            <person name="Zhou C."/>
            <person name="Zhu D."/>
            <person name="Lee S."/>
            <person name="Bess C."/>
            <person name="Blankenburg K."/>
            <person name="Forbes L."/>
            <person name="Fu Q."/>
            <person name="Gubbala S."/>
            <person name="Hirani K."/>
            <person name="Jayaseelan J.C."/>
            <person name="Lara F."/>
            <person name="Munidasa M."/>
            <person name="Palculict T."/>
            <person name="Patil S."/>
            <person name="Pu L.-L."/>
            <person name="Saada N."/>
            <person name="Tang L."/>
            <person name="Weissenberger G."/>
            <person name="Zhu Y."/>
            <person name="Hemphill L."/>
            <person name="Shang Y."/>
            <person name="Youmans B."/>
            <person name="Ayvaz T."/>
            <person name="Ross M."/>
            <person name="Santibanez J."/>
            <person name="Aqrawi P."/>
            <person name="Gross S."/>
            <person name="Joshi V."/>
            <person name="Fowler G."/>
            <person name="Nazareth L."/>
            <person name="Reid J."/>
            <person name="Worley K."/>
            <person name="Petrosino J."/>
            <person name="Highlander S."/>
            <person name="Gibbs R."/>
        </authorList>
    </citation>
    <scope>NUCLEOTIDE SEQUENCE [LARGE SCALE GENOMIC DNA]</scope>
    <source>
        <strain evidence="14 15">DSM 10105</strain>
    </source>
</reference>
<evidence type="ECO:0000256" key="2">
    <source>
        <dbReference type="ARBA" id="ARBA00022448"/>
    </source>
</evidence>
<dbReference type="Pfam" id="PF00005">
    <property type="entry name" value="ABC_tran"/>
    <property type="match status" value="1"/>
</dbReference>
<dbReference type="InterPro" id="IPR011527">
    <property type="entry name" value="ABC1_TM_dom"/>
</dbReference>
<dbReference type="Gene3D" id="3.40.50.300">
    <property type="entry name" value="P-loop containing nucleotide triphosphate hydrolases"/>
    <property type="match status" value="1"/>
</dbReference>
<dbReference type="PROSITE" id="PS50893">
    <property type="entry name" value="ABC_TRANSPORTER_2"/>
    <property type="match status" value="1"/>
</dbReference>
<evidence type="ECO:0000256" key="9">
    <source>
        <dbReference type="ARBA" id="ARBA00061644"/>
    </source>
</evidence>
<organism evidence="14 15">
    <name type="scientific">Parascardovia denticolens DSM 10105 = JCM 12538</name>
    <dbReference type="NCBI Taxonomy" id="864564"/>
    <lineage>
        <taxon>Bacteria</taxon>
        <taxon>Bacillati</taxon>
        <taxon>Actinomycetota</taxon>
        <taxon>Actinomycetes</taxon>
        <taxon>Bifidobacteriales</taxon>
        <taxon>Bifidobacteriaceae</taxon>
        <taxon>Parascardovia</taxon>
    </lineage>
</organism>
<evidence type="ECO:0000259" key="12">
    <source>
        <dbReference type="PROSITE" id="PS50893"/>
    </source>
</evidence>
<dbReference type="SUPFAM" id="SSF52540">
    <property type="entry name" value="P-loop containing nucleoside triphosphate hydrolases"/>
    <property type="match status" value="1"/>
</dbReference>
<dbReference type="InterPro" id="IPR036640">
    <property type="entry name" value="ABC1_TM_sf"/>
</dbReference>
<dbReference type="Proteomes" id="UP000004946">
    <property type="component" value="Chromosome"/>
</dbReference>
<dbReference type="AlphaFoldDB" id="E6JYA7"/>
<dbReference type="SUPFAM" id="SSF90123">
    <property type="entry name" value="ABC transporter transmembrane region"/>
    <property type="match status" value="1"/>
</dbReference>
<dbReference type="GO" id="GO:0016887">
    <property type="term" value="F:ATP hydrolysis activity"/>
    <property type="evidence" value="ECO:0007669"/>
    <property type="project" value="InterPro"/>
</dbReference>
<comment type="function">
    <text evidence="8">ABC transporter involved in fatty acid import. Transmembrane domains (TMD) form a pore in the membrane and the ATP-binding domain (NBD) is responsible for energy generation.</text>
</comment>
<dbReference type="FunFam" id="3.40.50.300:FF:000287">
    <property type="entry name" value="Multidrug ABC transporter ATP-binding protein"/>
    <property type="match status" value="1"/>
</dbReference>
<dbReference type="CDD" id="cd18547">
    <property type="entry name" value="ABC_6TM_Tm288_like"/>
    <property type="match status" value="1"/>
</dbReference>
<evidence type="ECO:0000256" key="1">
    <source>
        <dbReference type="ARBA" id="ARBA00004651"/>
    </source>
</evidence>
<protein>
    <recommendedName>
        <fullName evidence="10">Fatty acid ABC transporter ATP-binding/permease protein</fullName>
    </recommendedName>
</protein>
<keyword evidence="4" id="KW-0547">Nucleotide-binding</keyword>
<dbReference type="HOGENOM" id="CLU_000604_84_4_11"/>
<keyword evidence="7 11" id="KW-0472">Membrane</keyword>
<comment type="similarity">
    <text evidence="9">Belongs to the ABC transporter superfamily. Lipid exporter (TC 3.A.1.106) family.</text>
</comment>
<evidence type="ECO:0000256" key="7">
    <source>
        <dbReference type="ARBA" id="ARBA00023136"/>
    </source>
</evidence>
<proteinExistence type="inferred from homology"/>
<evidence type="ECO:0000256" key="3">
    <source>
        <dbReference type="ARBA" id="ARBA00022692"/>
    </source>
</evidence>
<evidence type="ECO:0000256" key="8">
    <source>
        <dbReference type="ARBA" id="ARBA00055053"/>
    </source>
</evidence>
<keyword evidence="6 11" id="KW-1133">Transmembrane helix</keyword>
<sequence>MARAQGSPEMKGVSRRHVMGRLMGYLMASKVKFLSIILCGAAGVGLIVYAPKVLAKGTNILFAGVLNLMLARMHVPAGTSKEQIMAMLSQHGQGKIASLISQYDIQVGAGIDWTSFGKILIGVIILYLISILLRLAQNFLTTRVVVDAVYKMRKEIENKIDRLPLSYFDRVPRGEIMSRTTNDVDNITGSLQQMLGEFFFSIFQFIGTLSMMIWVSPFLTLVALAVVPFLLAFIVIILRVTQPQFVTQWNKTGQLNSHVEEMFSGHMVIRAYGQQEEAKKRFEKYNEGLYQSSFKASFLSGLMNPTTAFFGNMSFVLVVIVGGLRVISGNLSLGDLQAFSQYSRQVSQPLGQIASMASTLQSALASTSRVFEFLDADEEEEEDQNEPTLEERLGGPLKGHVTFHHVDFSYDPATPLIRDLSLDALPGQTIAIVGPTGAGKTTLVNLLMRFYEVNGGSISIDGVKTTDITRQDLRSHFGMVLQDTWLFDGTIRDNLFYGVHDPDRRTDQRMIEAAKATHVDEFVRRLPQGYDTVLEEDSSELSQGERQLLTICRALLSDPEILILDEATSSVDTRTESKVQNAMNVLRSGRTSFVIAHRLSTIQDADVILVVNHGSIIEQGSHQQLLEANGAYAALYNSQFTKGEEEE</sequence>
<comment type="caution">
    <text evidence="14">The sequence shown here is derived from an EMBL/GenBank/DDBJ whole genome shotgun (WGS) entry which is preliminary data.</text>
</comment>
<dbReference type="InterPro" id="IPR003439">
    <property type="entry name" value="ABC_transporter-like_ATP-bd"/>
</dbReference>
<feature type="transmembrane region" description="Helical" evidence="11">
    <location>
        <begin position="113"/>
        <end position="133"/>
    </location>
</feature>
<dbReference type="InterPro" id="IPR027417">
    <property type="entry name" value="P-loop_NTPase"/>
</dbReference>
<evidence type="ECO:0000256" key="11">
    <source>
        <dbReference type="SAM" id="Phobius"/>
    </source>
</evidence>
<feature type="transmembrane region" description="Helical" evidence="11">
    <location>
        <begin position="198"/>
        <end position="215"/>
    </location>
</feature>
<dbReference type="RefSeq" id="WP_006289166.1">
    <property type="nucleotide sequence ID" value="NZ_AP012333.1"/>
</dbReference>
<dbReference type="InterPro" id="IPR017871">
    <property type="entry name" value="ABC_transporter-like_CS"/>
</dbReference>
<feature type="transmembrane region" description="Helical" evidence="11">
    <location>
        <begin position="221"/>
        <end position="241"/>
    </location>
</feature>
<evidence type="ECO:0000256" key="5">
    <source>
        <dbReference type="ARBA" id="ARBA00022840"/>
    </source>
</evidence>
<name>E6JYA7_PARDN</name>
<feature type="transmembrane region" description="Helical" evidence="11">
    <location>
        <begin position="308"/>
        <end position="327"/>
    </location>
</feature>
<feature type="domain" description="ABC transmembrane type-1" evidence="13">
    <location>
        <begin position="36"/>
        <end position="362"/>
    </location>
</feature>
<comment type="subcellular location">
    <subcellularLocation>
        <location evidence="1">Cell membrane</location>
        <topology evidence="1">Multi-pass membrane protein</topology>
    </subcellularLocation>
</comment>
<dbReference type="SMART" id="SM00382">
    <property type="entry name" value="AAA"/>
    <property type="match status" value="1"/>
</dbReference>
<evidence type="ECO:0000256" key="4">
    <source>
        <dbReference type="ARBA" id="ARBA00022741"/>
    </source>
</evidence>
<feature type="domain" description="ABC transporter" evidence="12">
    <location>
        <begin position="401"/>
        <end position="638"/>
    </location>
</feature>
<evidence type="ECO:0000256" key="10">
    <source>
        <dbReference type="ARBA" id="ARBA00071747"/>
    </source>
</evidence>